<proteinExistence type="predicted"/>
<feature type="non-terminal residue" evidence="1">
    <location>
        <position position="1"/>
    </location>
</feature>
<sequence length="103" mass="12067">IEWNSSLNFFSSFWIACKIRFQSSSKIRIPNSPSHPIIVQTVTLPHLLNMIVFIKFMDTNRASVKRLHNSLHFFCIHANARPSTRFDFLHPSRFQQSFSPLPH</sequence>
<reference evidence="1" key="2">
    <citation type="submission" date="2023-05" db="EMBL/GenBank/DDBJ databases">
        <authorList>
            <person name="Fouks B."/>
        </authorList>
    </citation>
    <scope>NUCLEOTIDE SEQUENCE</scope>
    <source>
        <strain evidence="1">Stay&amp;Tobe</strain>
        <tissue evidence="1">Testes</tissue>
    </source>
</reference>
<accession>A0AAD8E7R0</accession>
<feature type="non-terminal residue" evidence="1">
    <location>
        <position position="103"/>
    </location>
</feature>
<comment type="caution">
    <text evidence="1">The sequence shown here is derived from an EMBL/GenBank/DDBJ whole genome shotgun (WGS) entry which is preliminary data.</text>
</comment>
<keyword evidence="2" id="KW-1185">Reference proteome</keyword>
<protein>
    <submittedName>
        <fullName evidence="1">Uncharacterized protein</fullName>
    </submittedName>
</protein>
<reference evidence="1" key="1">
    <citation type="journal article" date="2023" name="IScience">
        <title>Live-bearing cockroach genome reveals convergent evolutionary mechanisms linked to viviparity in insects and beyond.</title>
        <authorList>
            <person name="Fouks B."/>
            <person name="Harrison M.C."/>
            <person name="Mikhailova A.A."/>
            <person name="Marchal E."/>
            <person name="English S."/>
            <person name="Carruthers M."/>
            <person name="Jennings E.C."/>
            <person name="Chiamaka E.L."/>
            <person name="Frigard R.A."/>
            <person name="Pippel M."/>
            <person name="Attardo G.M."/>
            <person name="Benoit J.B."/>
            <person name="Bornberg-Bauer E."/>
            <person name="Tobe S.S."/>
        </authorList>
    </citation>
    <scope>NUCLEOTIDE SEQUENCE</scope>
    <source>
        <strain evidence="1">Stay&amp;Tobe</strain>
    </source>
</reference>
<evidence type="ECO:0000313" key="2">
    <source>
        <dbReference type="Proteomes" id="UP001233999"/>
    </source>
</evidence>
<gene>
    <name evidence="1" type="ORF">L9F63_003944</name>
</gene>
<dbReference type="AlphaFoldDB" id="A0AAD8E7R0"/>
<evidence type="ECO:0000313" key="1">
    <source>
        <dbReference type="EMBL" id="KAJ9580390.1"/>
    </source>
</evidence>
<organism evidence="1 2">
    <name type="scientific">Diploptera punctata</name>
    <name type="common">Pacific beetle cockroach</name>
    <dbReference type="NCBI Taxonomy" id="6984"/>
    <lineage>
        <taxon>Eukaryota</taxon>
        <taxon>Metazoa</taxon>
        <taxon>Ecdysozoa</taxon>
        <taxon>Arthropoda</taxon>
        <taxon>Hexapoda</taxon>
        <taxon>Insecta</taxon>
        <taxon>Pterygota</taxon>
        <taxon>Neoptera</taxon>
        <taxon>Polyneoptera</taxon>
        <taxon>Dictyoptera</taxon>
        <taxon>Blattodea</taxon>
        <taxon>Blaberoidea</taxon>
        <taxon>Blaberidae</taxon>
        <taxon>Diplopterinae</taxon>
        <taxon>Diploptera</taxon>
    </lineage>
</organism>
<name>A0AAD8E7R0_DIPPU</name>
<dbReference type="EMBL" id="JASPKZ010008341">
    <property type="protein sequence ID" value="KAJ9580390.1"/>
    <property type="molecule type" value="Genomic_DNA"/>
</dbReference>
<dbReference type="Proteomes" id="UP001233999">
    <property type="component" value="Unassembled WGS sequence"/>
</dbReference>